<feature type="domain" description="DUF5659" evidence="1">
    <location>
        <begin position="4"/>
        <end position="70"/>
    </location>
</feature>
<dbReference type="EMBL" id="BIFR01000001">
    <property type="protein sequence ID" value="GCE10261.1"/>
    <property type="molecule type" value="Genomic_DNA"/>
</dbReference>
<evidence type="ECO:0000259" key="1">
    <source>
        <dbReference type="Pfam" id="PF18903"/>
    </source>
</evidence>
<sequence>MVEVSDYWIAAYIMAYGVKLLGTKKNEDGWVIFFFDERARKAIERWNQGVAMIDARSYRSAIHKLRNAIYS</sequence>
<dbReference type="RefSeq" id="WP_126577875.1">
    <property type="nucleotide sequence ID" value="NZ_BIFR01000001.1"/>
</dbReference>
<organism evidence="2 3">
    <name type="scientific">Tengunoibacter tsumagoiensis</name>
    <dbReference type="NCBI Taxonomy" id="2014871"/>
    <lineage>
        <taxon>Bacteria</taxon>
        <taxon>Bacillati</taxon>
        <taxon>Chloroflexota</taxon>
        <taxon>Ktedonobacteria</taxon>
        <taxon>Ktedonobacterales</taxon>
        <taxon>Dictyobacteraceae</taxon>
        <taxon>Tengunoibacter</taxon>
    </lineage>
</organism>
<evidence type="ECO:0000313" key="2">
    <source>
        <dbReference type="EMBL" id="GCE10261.1"/>
    </source>
</evidence>
<protein>
    <recommendedName>
        <fullName evidence="1">DUF5659 domain-containing protein</fullName>
    </recommendedName>
</protein>
<dbReference type="AlphaFoldDB" id="A0A401ZTR6"/>
<evidence type="ECO:0000313" key="3">
    <source>
        <dbReference type="Proteomes" id="UP000287352"/>
    </source>
</evidence>
<dbReference type="InterPro" id="IPR043718">
    <property type="entry name" value="DUF5659"/>
</dbReference>
<proteinExistence type="predicted"/>
<accession>A0A401ZTR6</accession>
<reference evidence="3" key="1">
    <citation type="submission" date="2018-12" db="EMBL/GenBank/DDBJ databases">
        <title>Tengunoibacter tsumagoiensis gen. nov., sp. nov., Dictyobacter kobayashii sp. nov., D. alpinus sp. nov., and D. joshuensis sp. nov. and description of Dictyobacteraceae fam. nov. within the order Ktedonobacterales isolated from Tengu-no-mugimeshi.</title>
        <authorList>
            <person name="Wang C.M."/>
            <person name="Zheng Y."/>
            <person name="Sakai Y."/>
            <person name="Toyoda A."/>
            <person name="Minakuchi Y."/>
            <person name="Abe K."/>
            <person name="Yokota A."/>
            <person name="Yabe S."/>
        </authorList>
    </citation>
    <scope>NUCLEOTIDE SEQUENCE [LARGE SCALE GENOMIC DNA]</scope>
    <source>
        <strain evidence="3">Uno3</strain>
    </source>
</reference>
<gene>
    <name evidence="2" type="ORF">KTT_01200</name>
</gene>
<dbReference type="Pfam" id="PF18903">
    <property type="entry name" value="DUF5659"/>
    <property type="match status" value="1"/>
</dbReference>
<dbReference type="Proteomes" id="UP000287352">
    <property type="component" value="Unassembled WGS sequence"/>
</dbReference>
<name>A0A401ZTR6_9CHLR</name>
<keyword evidence="3" id="KW-1185">Reference proteome</keyword>
<comment type="caution">
    <text evidence="2">The sequence shown here is derived from an EMBL/GenBank/DDBJ whole genome shotgun (WGS) entry which is preliminary data.</text>
</comment>